<evidence type="ECO:0000256" key="1">
    <source>
        <dbReference type="ARBA" id="ARBA00006174"/>
    </source>
</evidence>
<dbReference type="Gene3D" id="1.10.4100.10">
    <property type="entry name" value="2-methylcitrate dehydratase PrpD"/>
    <property type="match status" value="1"/>
</dbReference>
<dbReference type="EMBL" id="FOCX01000009">
    <property type="protein sequence ID" value="SEO20876.1"/>
    <property type="molecule type" value="Genomic_DNA"/>
</dbReference>
<dbReference type="InterPro" id="IPR042188">
    <property type="entry name" value="MmgE/PrpD_sf_2"/>
</dbReference>
<feature type="region of interest" description="Disordered" evidence="2">
    <location>
        <begin position="375"/>
        <end position="400"/>
    </location>
</feature>
<name>A0A1H8MUK4_9EURY</name>
<protein>
    <submittedName>
        <fullName evidence="5">2-methylcitrate dehydratase PrpD</fullName>
    </submittedName>
</protein>
<dbReference type="AlphaFoldDB" id="A0A1H8MUK4"/>
<dbReference type="InterPro" id="IPR042183">
    <property type="entry name" value="MmgE/PrpD_sf_1"/>
</dbReference>
<proteinExistence type="inferred from homology"/>
<dbReference type="Pfam" id="PF19305">
    <property type="entry name" value="MmgE_PrpD_C"/>
    <property type="match status" value="1"/>
</dbReference>
<evidence type="ECO:0000256" key="2">
    <source>
        <dbReference type="SAM" id="MobiDB-lite"/>
    </source>
</evidence>
<dbReference type="GO" id="GO:0016829">
    <property type="term" value="F:lyase activity"/>
    <property type="evidence" value="ECO:0007669"/>
    <property type="project" value="InterPro"/>
</dbReference>
<dbReference type="Gene3D" id="3.30.1330.120">
    <property type="entry name" value="2-methylcitrate dehydratase PrpD"/>
    <property type="match status" value="1"/>
</dbReference>
<dbReference type="InterPro" id="IPR045337">
    <property type="entry name" value="MmgE_PrpD_C"/>
</dbReference>
<evidence type="ECO:0000259" key="4">
    <source>
        <dbReference type="Pfam" id="PF19305"/>
    </source>
</evidence>
<organism evidence="5 6">
    <name type="scientific">Halorientalis persicus</name>
    <dbReference type="NCBI Taxonomy" id="1367881"/>
    <lineage>
        <taxon>Archaea</taxon>
        <taxon>Methanobacteriati</taxon>
        <taxon>Methanobacteriota</taxon>
        <taxon>Stenosarchaea group</taxon>
        <taxon>Halobacteria</taxon>
        <taxon>Halobacteriales</taxon>
        <taxon>Haloarculaceae</taxon>
        <taxon>Halorientalis</taxon>
    </lineage>
</organism>
<keyword evidence="6" id="KW-1185">Reference proteome</keyword>
<reference evidence="6" key="1">
    <citation type="submission" date="2016-10" db="EMBL/GenBank/DDBJ databases">
        <authorList>
            <person name="Varghese N."/>
            <person name="Submissions S."/>
        </authorList>
    </citation>
    <scope>NUCLEOTIDE SEQUENCE [LARGE SCALE GENOMIC DNA]</scope>
    <source>
        <strain evidence="6">IBRC-M 10043</strain>
    </source>
</reference>
<dbReference type="SUPFAM" id="SSF103378">
    <property type="entry name" value="2-methylcitrate dehydratase PrpD"/>
    <property type="match status" value="1"/>
</dbReference>
<feature type="domain" description="MmgE/PrpD C-terminal" evidence="4">
    <location>
        <begin position="266"/>
        <end position="418"/>
    </location>
</feature>
<sequence>MTRPEAVASEFVADLSYADLPKSVVKTVERAFLDTVGVTLAGAVEGAGRTVASAAEITLGDAAAGTLLGVTTDESPAEAALRVGTASHALDYDDLSWAMDGHPSVTLVPPLLAVAEMADANGRDLITAFVAGFETECAVAGPVSPAHYEAGWHATATFGTFGAAAAVAHLLDQDAAAIERALTAAASMPAGLKRNFGSETKPLHAGLCSRAGVTAARLAHEGLTADDAAISGERGFWDLYGPDERGTFSIGERFRLREEGIHVKAFPCCYFTHTAIAATQALTADLAPDAVDRIEVAAARGAADALHHADPDTGLEAKFSMEYCVASGVVRDRVGLAAFRDDAIDDPGVQRVRERVAFDVDESLPYDSHASVVRVDTTDGTRERRQEDPPGTHENPLSDGELRTKFAECAGVVLTETAVDTLYDRLSSLRTAEDATAAVTVDGQ</sequence>
<dbReference type="OrthoDB" id="43639at2157"/>
<dbReference type="Pfam" id="PF03972">
    <property type="entry name" value="MmgE_PrpD_N"/>
    <property type="match status" value="1"/>
</dbReference>
<feature type="compositionally biased region" description="Basic and acidic residues" evidence="2">
    <location>
        <begin position="376"/>
        <end position="391"/>
    </location>
</feature>
<gene>
    <name evidence="5" type="ORF">SAMN05216388_1009126</name>
</gene>
<dbReference type="PANTHER" id="PTHR16943">
    <property type="entry name" value="2-METHYLCITRATE DEHYDRATASE-RELATED"/>
    <property type="match status" value="1"/>
</dbReference>
<evidence type="ECO:0000313" key="6">
    <source>
        <dbReference type="Proteomes" id="UP000198775"/>
    </source>
</evidence>
<dbReference type="RefSeq" id="WP_092660138.1">
    <property type="nucleotide sequence ID" value="NZ_FOCX01000009.1"/>
</dbReference>
<evidence type="ECO:0000259" key="3">
    <source>
        <dbReference type="Pfam" id="PF03972"/>
    </source>
</evidence>
<dbReference type="Proteomes" id="UP000198775">
    <property type="component" value="Unassembled WGS sequence"/>
</dbReference>
<evidence type="ECO:0000313" key="5">
    <source>
        <dbReference type="EMBL" id="SEO20876.1"/>
    </source>
</evidence>
<dbReference type="InterPro" id="IPR005656">
    <property type="entry name" value="MmgE_PrpD"/>
</dbReference>
<comment type="similarity">
    <text evidence="1">Belongs to the PrpD family.</text>
</comment>
<accession>A0A1H8MUK4</accession>
<dbReference type="InterPro" id="IPR045336">
    <property type="entry name" value="MmgE_PrpD_N"/>
</dbReference>
<feature type="domain" description="MmgE/PrpD N-terminal" evidence="3">
    <location>
        <begin position="9"/>
        <end position="243"/>
    </location>
</feature>
<dbReference type="InterPro" id="IPR036148">
    <property type="entry name" value="MmgE/PrpD_sf"/>
</dbReference>
<dbReference type="PANTHER" id="PTHR16943:SF8">
    <property type="entry name" value="2-METHYLCITRATE DEHYDRATASE"/>
    <property type="match status" value="1"/>
</dbReference>